<comment type="caution">
    <text evidence="1">The sequence shown here is derived from an EMBL/GenBank/DDBJ whole genome shotgun (WGS) entry which is preliminary data.</text>
</comment>
<protein>
    <recommendedName>
        <fullName evidence="3">Protein kinase domain-containing protein</fullName>
    </recommendedName>
</protein>
<keyword evidence="2" id="KW-1185">Reference proteome</keyword>
<dbReference type="AlphaFoldDB" id="A0AB34ITG4"/>
<evidence type="ECO:0008006" key="3">
    <source>
        <dbReference type="Google" id="ProtNLM"/>
    </source>
</evidence>
<evidence type="ECO:0000313" key="1">
    <source>
        <dbReference type="EMBL" id="KAL1504797.1"/>
    </source>
</evidence>
<dbReference type="SUPFAM" id="SSF56112">
    <property type="entry name" value="Protein kinase-like (PK-like)"/>
    <property type="match status" value="1"/>
</dbReference>
<gene>
    <name evidence="1" type="ORF">AB1Y20_008571</name>
</gene>
<dbReference type="InterPro" id="IPR011009">
    <property type="entry name" value="Kinase-like_dom_sf"/>
</dbReference>
<proteinExistence type="predicted"/>
<evidence type="ECO:0000313" key="2">
    <source>
        <dbReference type="Proteomes" id="UP001515480"/>
    </source>
</evidence>
<name>A0AB34ITG4_PRYPA</name>
<reference evidence="1 2" key="1">
    <citation type="journal article" date="2024" name="Science">
        <title>Giant polyketide synthase enzymes in the biosynthesis of giant marine polyether toxins.</title>
        <authorList>
            <person name="Fallon T.R."/>
            <person name="Shende V.V."/>
            <person name="Wierzbicki I.H."/>
            <person name="Pendleton A.L."/>
            <person name="Watervoot N.F."/>
            <person name="Auber R.P."/>
            <person name="Gonzalez D.J."/>
            <person name="Wisecaver J.H."/>
            <person name="Moore B.S."/>
        </authorList>
    </citation>
    <scope>NUCLEOTIDE SEQUENCE [LARGE SCALE GENOMIC DNA]</scope>
    <source>
        <strain evidence="1 2">12B1</strain>
    </source>
</reference>
<accession>A0AB34ITG4</accession>
<organism evidence="1 2">
    <name type="scientific">Prymnesium parvum</name>
    <name type="common">Toxic golden alga</name>
    <dbReference type="NCBI Taxonomy" id="97485"/>
    <lineage>
        <taxon>Eukaryota</taxon>
        <taxon>Haptista</taxon>
        <taxon>Haptophyta</taxon>
        <taxon>Prymnesiophyceae</taxon>
        <taxon>Prymnesiales</taxon>
        <taxon>Prymnesiaceae</taxon>
        <taxon>Prymnesium</taxon>
    </lineage>
</organism>
<sequence length="335" mass="37211">MTAGALSLEKRGVPWEDVLVGGFVCNGLECQFACAYMVDKEYPAVAVTSHVIDLSSKKGVHLATQHFRKLEALVEAANERERHTPWREIPNGWLRRSETTFTFKSANVHVRVGALKRPFKQDKDAALRHTLHIFKHLQGLEGVVHPIGMMTGMRADPTRTPEAAVEREHLLFRNVEVDGFQRGLPPFEHSKPYTDKLEGAIQSIHARGIIHSNLDPFRCFWKIGDAGDMSVKIVDWDNAWFTCCKMPNEFIVTRADDPRVKACLDNDDPPERMDTCVIDALRAHGRSGAHWSRLVDRAALFDVAEAPEDGVVGNLSPNVAAVAVAEADPPSPTAP</sequence>
<dbReference type="EMBL" id="JBGBPQ010000019">
    <property type="protein sequence ID" value="KAL1504797.1"/>
    <property type="molecule type" value="Genomic_DNA"/>
</dbReference>
<dbReference type="Proteomes" id="UP001515480">
    <property type="component" value="Unassembled WGS sequence"/>
</dbReference>